<keyword evidence="4" id="KW-1185">Reference proteome</keyword>
<evidence type="ECO:0000313" key="4">
    <source>
        <dbReference type="Proteomes" id="UP001243330"/>
    </source>
</evidence>
<sequence length="264" mass="28338">MKSAPSHHLTRASPPVRSTTAIMALINPMYAIIVPFLFLFTVPLAIFAGITTTLAFTVLIFRVILVYFDLALSLLPSYITGRPRYLSYASKTPSPASSSPSLTPTRRSASRRTRRPSSASAHSVGTITPISESGGIGLFPSVGIDRDYEGLGGWRLGNGNDDELWTTINSRLELPDRQYQRHHHRSPSGGPTTPGGGDGYLMMKGGRNRSPESNRGGYAMTSPNSSRARTPTNASHIAFTALDGADGDYFPSLSAKAVRKVAVA</sequence>
<feature type="region of interest" description="Disordered" evidence="1">
    <location>
        <begin position="178"/>
        <end position="231"/>
    </location>
</feature>
<dbReference type="AlphaFoldDB" id="A0AAD8ZYU6"/>
<organism evidence="3 4">
    <name type="scientific">Colletotrichum chrysophilum</name>
    <dbReference type="NCBI Taxonomy" id="1836956"/>
    <lineage>
        <taxon>Eukaryota</taxon>
        <taxon>Fungi</taxon>
        <taxon>Dikarya</taxon>
        <taxon>Ascomycota</taxon>
        <taxon>Pezizomycotina</taxon>
        <taxon>Sordariomycetes</taxon>
        <taxon>Hypocreomycetidae</taxon>
        <taxon>Glomerellales</taxon>
        <taxon>Glomerellaceae</taxon>
        <taxon>Colletotrichum</taxon>
        <taxon>Colletotrichum gloeosporioides species complex</taxon>
    </lineage>
</organism>
<name>A0AAD8ZYU6_9PEZI</name>
<evidence type="ECO:0000313" key="3">
    <source>
        <dbReference type="EMBL" id="KAK1838055.1"/>
    </source>
</evidence>
<feature type="compositionally biased region" description="Low complexity" evidence="1">
    <location>
        <begin position="89"/>
        <end position="107"/>
    </location>
</feature>
<gene>
    <name evidence="3" type="ORF">CCHR01_19323</name>
</gene>
<dbReference type="Proteomes" id="UP001243330">
    <property type="component" value="Unassembled WGS sequence"/>
</dbReference>
<keyword evidence="2" id="KW-0812">Transmembrane</keyword>
<reference evidence="3" key="1">
    <citation type="submission" date="2023-01" db="EMBL/GenBank/DDBJ databases">
        <title>Colletotrichum chrysophilum M932 genome sequence.</title>
        <authorList>
            <person name="Baroncelli R."/>
        </authorList>
    </citation>
    <scope>NUCLEOTIDE SEQUENCE</scope>
    <source>
        <strain evidence="3">M932</strain>
    </source>
</reference>
<keyword evidence="2" id="KW-0472">Membrane</keyword>
<feature type="transmembrane region" description="Helical" evidence="2">
    <location>
        <begin position="54"/>
        <end position="75"/>
    </location>
</feature>
<feature type="region of interest" description="Disordered" evidence="1">
    <location>
        <begin position="89"/>
        <end position="128"/>
    </location>
</feature>
<feature type="compositionally biased region" description="Polar residues" evidence="1">
    <location>
        <begin position="221"/>
        <end position="231"/>
    </location>
</feature>
<accession>A0AAD8ZYU6</accession>
<evidence type="ECO:0000256" key="2">
    <source>
        <dbReference type="SAM" id="Phobius"/>
    </source>
</evidence>
<comment type="caution">
    <text evidence="3">The sequence shown here is derived from an EMBL/GenBank/DDBJ whole genome shotgun (WGS) entry which is preliminary data.</text>
</comment>
<proteinExistence type="predicted"/>
<evidence type="ECO:0000256" key="1">
    <source>
        <dbReference type="SAM" id="MobiDB-lite"/>
    </source>
</evidence>
<feature type="transmembrane region" description="Helical" evidence="2">
    <location>
        <begin position="21"/>
        <end position="48"/>
    </location>
</feature>
<keyword evidence="2" id="KW-1133">Transmembrane helix</keyword>
<dbReference type="EMBL" id="JAQOWY010000922">
    <property type="protein sequence ID" value="KAK1838055.1"/>
    <property type="molecule type" value="Genomic_DNA"/>
</dbReference>
<protein>
    <submittedName>
        <fullName evidence="3">Uncharacterized protein</fullName>
    </submittedName>
</protein>